<dbReference type="InterPro" id="IPR045085">
    <property type="entry name" value="HLD_clamp_pol_III_gamma_tau"/>
</dbReference>
<dbReference type="CDD" id="cd00009">
    <property type="entry name" value="AAA"/>
    <property type="match status" value="1"/>
</dbReference>
<dbReference type="EMBL" id="JBHRZF010000071">
    <property type="protein sequence ID" value="MFC3860434.1"/>
    <property type="molecule type" value="Genomic_DNA"/>
</dbReference>
<gene>
    <name evidence="11" type="primary">dnaX</name>
    <name evidence="11" type="ORF">ACFOPQ_06605</name>
</gene>
<organism evidence="11 12">
    <name type="scientific">Deinococcus antarcticus</name>
    <dbReference type="NCBI Taxonomy" id="1298767"/>
    <lineage>
        <taxon>Bacteria</taxon>
        <taxon>Thermotogati</taxon>
        <taxon>Deinococcota</taxon>
        <taxon>Deinococci</taxon>
        <taxon>Deinococcales</taxon>
        <taxon>Deinococcaceae</taxon>
        <taxon>Deinococcus</taxon>
    </lineage>
</organism>
<dbReference type="EC" id="2.7.7.7" evidence="2"/>
<feature type="compositionally biased region" description="Low complexity" evidence="9">
    <location>
        <begin position="595"/>
        <end position="606"/>
    </location>
</feature>
<evidence type="ECO:0000313" key="11">
    <source>
        <dbReference type="EMBL" id="MFC3860434.1"/>
    </source>
</evidence>
<name>A0ABV8A4S9_9DEIO</name>
<dbReference type="InterPro" id="IPR003593">
    <property type="entry name" value="AAA+_ATPase"/>
</dbReference>
<evidence type="ECO:0000256" key="4">
    <source>
        <dbReference type="ARBA" id="ARBA00022741"/>
    </source>
</evidence>
<comment type="caution">
    <text evidence="11">The sequence shown here is derived from an EMBL/GenBank/DDBJ whole genome shotgun (WGS) entry which is preliminary data.</text>
</comment>
<keyword evidence="11" id="KW-0808">Transferase</keyword>
<dbReference type="Pfam" id="PF22608">
    <property type="entry name" value="DNAX_ATPase_lid"/>
    <property type="match status" value="1"/>
</dbReference>
<evidence type="ECO:0000259" key="10">
    <source>
        <dbReference type="SMART" id="SM00382"/>
    </source>
</evidence>
<dbReference type="PRINTS" id="PR00300">
    <property type="entry name" value="CLPPROTEASEA"/>
</dbReference>
<dbReference type="PANTHER" id="PTHR11669:SF0">
    <property type="entry name" value="PROTEIN STICHEL-LIKE 2"/>
    <property type="match status" value="1"/>
</dbReference>
<evidence type="ECO:0000256" key="9">
    <source>
        <dbReference type="SAM" id="MobiDB-lite"/>
    </source>
</evidence>
<dbReference type="InterPro" id="IPR001270">
    <property type="entry name" value="ClpA/B"/>
</dbReference>
<keyword evidence="5" id="KW-0862">Zinc</keyword>
<feature type="compositionally biased region" description="Basic and acidic residues" evidence="9">
    <location>
        <begin position="764"/>
        <end position="788"/>
    </location>
</feature>
<dbReference type="SUPFAM" id="SSF52540">
    <property type="entry name" value="P-loop containing nucleoside triphosphate hydrolases"/>
    <property type="match status" value="1"/>
</dbReference>
<feature type="compositionally biased region" description="Pro residues" evidence="9">
    <location>
        <begin position="742"/>
        <end position="757"/>
    </location>
</feature>
<comment type="similarity">
    <text evidence="1">Belongs to the DnaX/STICHEL family.</text>
</comment>
<keyword evidence="11" id="KW-0548">Nucleotidyltransferase</keyword>
<feature type="compositionally biased region" description="Low complexity" evidence="9">
    <location>
        <begin position="529"/>
        <end position="585"/>
    </location>
</feature>
<dbReference type="GO" id="GO:0003887">
    <property type="term" value="F:DNA-directed DNA polymerase activity"/>
    <property type="evidence" value="ECO:0007669"/>
    <property type="project" value="UniProtKB-EC"/>
</dbReference>
<keyword evidence="12" id="KW-1185">Reference proteome</keyword>
<feature type="compositionally biased region" description="Acidic residues" evidence="9">
    <location>
        <begin position="797"/>
        <end position="813"/>
    </location>
</feature>
<dbReference type="InterPro" id="IPR050238">
    <property type="entry name" value="DNA_Rep/Repair_Clamp_Loader"/>
</dbReference>
<evidence type="ECO:0000313" key="12">
    <source>
        <dbReference type="Proteomes" id="UP001595748"/>
    </source>
</evidence>
<feature type="compositionally biased region" description="Pro residues" evidence="9">
    <location>
        <begin position="663"/>
        <end position="672"/>
    </location>
</feature>
<protein>
    <recommendedName>
        <fullName evidence="2">DNA-directed DNA polymerase</fullName>
        <ecNumber evidence="2">2.7.7.7</ecNumber>
    </recommendedName>
</protein>
<sequence>MSAIYQRARPVRWEDIVGQEHVKDVLRSALEQGRVGHAYLFSGPRGVGKTTTARLIAMTANCTSGGPKPCGECESCLAVRSGSHPDVLEIDAASNNSVDDVRDLREKVGLAAMRGGKKIYILDEAHMMSRAAFNALLKTLEEPPGHVIFILATTEPEKIIPTILSRCQHYRFRRHTPEEIAGKLAGLAQQEGVTADGDALNLIGRLADGAMRDGESLLERMLAAGTAITRASVEEALGLPPGERVRGIAGALVMGDAGAALSGAAGLYRDGFAARTVVEGLVAAFGAALHAELGLGDEGRLEGADVPRLLKLQAALDEQESRFARSADQQSLELALTHALLAADGVTGSGSRAPAAGAAVPADLLQRLNRLEKELGSLRQGGARPASAAGPGVADFDPTARRGGPAPVREAVAQAAEGVVPASTPLQGTWADVVRQASMQVKAYLKPARQHAEPGYVSLTYDDRNKFHARQLAGKFDDVAKLVLKVFGPVMFELVAPDNLGKRQNLGGLSSGGGGGGTPAPSPAPAPVAPSAAPAQSVPPVVDDVPDFNPAPRRAPPASSAPSSSAPASSAPSSSAPANAVPASRGPNLDAVDTAPQASAPQASAPPVAPGLPPRRPAVATLDRPSAGTAEFPELDLPFETLPEQNSPEQRVPPLSPDDVAPAPLPDHPPAPWDAETPADPPPAPVDAQGGDRIAPPTVSRELYVVEAITEEPDWGDIGGTIQDAGPPLLDDAPFAEYSAPRPTPQPRPTPAPPSAPAAPSRPGDIRAHPMYDEVKGRFSGRVREIGKNRNYQPPETTEDASPEEAEGTEADA</sequence>
<accession>A0ABV8A4S9</accession>
<dbReference type="Gene3D" id="1.10.8.60">
    <property type="match status" value="1"/>
</dbReference>
<feature type="region of interest" description="Disordered" evidence="9">
    <location>
        <begin position="378"/>
        <end position="405"/>
    </location>
</feature>
<dbReference type="Pfam" id="PF13177">
    <property type="entry name" value="DNA_pol3_delta2"/>
    <property type="match status" value="1"/>
</dbReference>
<dbReference type="PANTHER" id="PTHR11669">
    <property type="entry name" value="REPLICATION FACTOR C / DNA POLYMERASE III GAMMA-TAU SUBUNIT"/>
    <property type="match status" value="1"/>
</dbReference>
<keyword evidence="6" id="KW-0067">ATP-binding</keyword>
<keyword evidence="4" id="KW-0547">Nucleotide-binding</keyword>
<evidence type="ECO:0000256" key="5">
    <source>
        <dbReference type="ARBA" id="ARBA00022833"/>
    </source>
</evidence>
<keyword evidence="3" id="KW-0479">Metal-binding</keyword>
<dbReference type="NCBIfam" id="TIGR02397">
    <property type="entry name" value="dnaX_nterm"/>
    <property type="match status" value="1"/>
</dbReference>
<evidence type="ECO:0000256" key="7">
    <source>
        <dbReference type="ARBA" id="ARBA00022932"/>
    </source>
</evidence>
<dbReference type="InterPro" id="IPR027417">
    <property type="entry name" value="P-loop_NTPase"/>
</dbReference>
<evidence type="ECO:0000256" key="6">
    <source>
        <dbReference type="ARBA" id="ARBA00022840"/>
    </source>
</evidence>
<dbReference type="Gene3D" id="3.40.50.300">
    <property type="entry name" value="P-loop containing nucleotide triphosphate hydrolases"/>
    <property type="match status" value="1"/>
</dbReference>
<dbReference type="SMART" id="SM00382">
    <property type="entry name" value="AAA"/>
    <property type="match status" value="1"/>
</dbReference>
<feature type="region of interest" description="Disordered" evidence="9">
    <location>
        <begin position="714"/>
        <end position="813"/>
    </location>
</feature>
<reference evidence="12" key="1">
    <citation type="journal article" date="2019" name="Int. J. Syst. Evol. Microbiol.">
        <title>The Global Catalogue of Microorganisms (GCM) 10K type strain sequencing project: providing services to taxonomists for standard genome sequencing and annotation.</title>
        <authorList>
            <consortium name="The Broad Institute Genomics Platform"/>
            <consortium name="The Broad Institute Genome Sequencing Center for Infectious Disease"/>
            <person name="Wu L."/>
            <person name="Ma J."/>
        </authorList>
    </citation>
    <scope>NUCLEOTIDE SEQUENCE [LARGE SCALE GENOMIC DNA]</scope>
    <source>
        <strain evidence="12">CCTCC AB 2013263</strain>
    </source>
</reference>
<feature type="compositionally biased region" description="Pro residues" evidence="9">
    <location>
        <begin position="607"/>
        <end position="616"/>
    </location>
</feature>
<dbReference type="Proteomes" id="UP001595748">
    <property type="component" value="Unassembled WGS sequence"/>
</dbReference>
<dbReference type="NCBIfam" id="NF011524">
    <property type="entry name" value="PRK14963.1"/>
    <property type="match status" value="1"/>
</dbReference>
<dbReference type="InterPro" id="IPR012763">
    <property type="entry name" value="DNA_pol_III_sug/sutau_N"/>
</dbReference>
<evidence type="ECO:0000256" key="8">
    <source>
        <dbReference type="ARBA" id="ARBA00049244"/>
    </source>
</evidence>
<dbReference type="CDD" id="cd18137">
    <property type="entry name" value="HLD_clamp_pol_III_gamma_tau"/>
    <property type="match status" value="1"/>
</dbReference>
<dbReference type="RefSeq" id="WP_380076579.1">
    <property type="nucleotide sequence ID" value="NZ_JBHRZF010000071.1"/>
</dbReference>
<keyword evidence="7" id="KW-0239">DNA-directed DNA polymerase</keyword>
<feature type="region of interest" description="Disordered" evidence="9">
    <location>
        <begin position="501"/>
        <end position="699"/>
    </location>
</feature>
<proteinExistence type="inferred from homology"/>
<feature type="compositionally biased region" description="Low complexity" evidence="9">
    <location>
        <begin position="381"/>
        <end position="394"/>
    </location>
</feature>
<comment type="catalytic activity">
    <reaction evidence="8">
        <text>DNA(n) + a 2'-deoxyribonucleoside 5'-triphosphate = DNA(n+1) + diphosphate</text>
        <dbReference type="Rhea" id="RHEA:22508"/>
        <dbReference type="Rhea" id="RHEA-COMP:17339"/>
        <dbReference type="Rhea" id="RHEA-COMP:17340"/>
        <dbReference type="ChEBI" id="CHEBI:33019"/>
        <dbReference type="ChEBI" id="CHEBI:61560"/>
        <dbReference type="ChEBI" id="CHEBI:173112"/>
        <dbReference type="EC" id="2.7.7.7"/>
    </reaction>
</comment>
<evidence type="ECO:0000256" key="2">
    <source>
        <dbReference type="ARBA" id="ARBA00012417"/>
    </source>
</evidence>
<evidence type="ECO:0000256" key="1">
    <source>
        <dbReference type="ARBA" id="ARBA00006360"/>
    </source>
</evidence>
<feature type="domain" description="AAA+ ATPase" evidence="10">
    <location>
        <begin position="35"/>
        <end position="182"/>
    </location>
</feature>
<feature type="compositionally biased region" description="Gly residues" evidence="9">
    <location>
        <begin position="509"/>
        <end position="518"/>
    </location>
</feature>
<evidence type="ECO:0000256" key="3">
    <source>
        <dbReference type="ARBA" id="ARBA00022723"/>
    </source>
</evidence>